<feature type="chain" id="PRO_5015710042" evidence="1">
    <location>
        <begin position="22"/>
        <end position="504"/>
    </location>
</feature>
<comment type="caution">
    <text evidence="2">The sequence shown here is derived from an EMBL/GenBank/DDBJ whole genome shotgun (WGS) entry which is preliminary data.</text>
</comment>
<dbReference type="Proteomes" id="UP000238707">
    <property type="component" value="Unassembled WGS sequence"/>
</dbReference>
<dbReference type="RefSeq" id="WP_105025411.1">
    <property type="nucleotide sequence ID" value="NZ_MSCI01000002.1"/>
</dbReference>
<protein>
    <submittedName>
        <fullName evidence="2">Uncharacterized protein</fullName>
    </submittedName>
</protein>
<reference evidence="2 3" key="1">
    <citation type="submission" date="2016-12" db="EMBL/GenBank/DDBJ databases">
        <title>Diversity of luminous bacteria.</title>
        <authorList>
            <person name="Yoshizawa S."/>
            <person name="Kogure K."/>
        </authorList>
    </citation>
    <scope>NUCLEOTIDE SEQUENCE [LARGE SCALE GENOMIC DNA]</scope>
    <source>
        <strain evidence="2 3">LC2-408</strain>
    </source>
</reference>
<name>A0A2S7VGY8_9VIBR</name>
<sequence length="504" mass="58389">MFDLVRCTFLCAFLITTQAIAQPNSEDKVNLWEKAQEVRLTPNEIDLLHLDTKSRLPRSVRANNKESYATVQKNILGYGFNLISEQPIRNRCILNHKYQTINDFSRYVEGRIVTSKSEVDEFFSSALSTNIDGRYGGISASARFKRDVSNSFQNLEQNNTVAFVIQERTKRLIRDAWPTLDPRAKALLDTNTEISKSNFRALCGDEFIDGVQYGREISLLLQVKSKTQRSEDAAKTAAQISANYMSLVSGGLDHETKEKYRQYQQDYDIVIKAYAAGEPITLSDTNLLNFAEKLRTFENSSDRQDSILSYQTAAYQVPEQMEYWQTFKDYRPARNTMKKWHQFMVFEHPDLCQYRDAKSVCSLTRQEYQEMQMNCASTYNWNRCHEPESPQCLLLSSQPCNQLNIMGKLKWYDAVIDWEQSYEAIFPKEAVELHIIGYEKKLENREVKTQTIDLKLNLDDPNRFNGEFVCDLIMKEDRVGMCAVLNDKGVGKVIIEKLRYLLRD</sequence>
<dbReference type="AlphaFoldDB" id="A0A2S7VGY8"/>
<organism evidence="2 3">
    <name type="scientific">Vibrio chagasii</name>
    <dbReference type="NCBI Taxonomy" id="170679"/>
    <lineage>
        <taxon>Bacteria</taxon>
        <taxon>Pseudomonadati</taxon>
        <taxon>Pseudomonadota</taxon>
        <taxon>Gammaproteobacteria</taxon>
        <taxon>Vibrionales</taxon>
        <taxon>Vibrionaceae</taxon>
        <taxon>Vibrio</taxon>
    </lineage>
</organism>
<gene>
    <name evidence="2" type="ORF">BTO10_18025</name>
</gene>
<evidence type="ECO:0000313" key="3">
    <source>
        <dbReference type="Proteomes" id="UP000238707"/>
    </source>
</evidence>
<evidence type="ECO:0000256" key="1">
    <source>
        <dbReference type="SAM" id="SignalP"/>
    </source>
</evidence>
<keyword evidence="1" id="KW-0732">Signal</keyword>
<feature type="signal peptide" evidence="1">
    <location>
        <begin position="1"/>
        <end position="21"/>
    </location>
</feature>
<accession>A0A2S7VGY8</accession>
<keyword evidence="3" id="KW-1185">Reference proteome</keyword>
<proteinExistence type="predicted"/>
<evidence type="ECO:0000313" key="2">
    <source>
        <dbReference type="EMBL" id="PQJ61215.1"/>
    </source>
</evidence>
<dbReference type="EMBL" id="MSCI01000002">
    <property type="protein sequence ID" value="PQJ61215.1"/>
    <property type="molecule type" value="Genomic_DNA"/>
</dbReference>